<comment type="similarity">
    <text evidence="8 9">Belongs to the TRAP transporter small permease family.</text>
</comment>
<dbReference type="AlphaFoldDB" id="A0A1F6GL65"/>
<evidence type="ECO:0000256" key="2">
    <source>
        <dbReference type="ARBA" id="ARBA00022448"/>
    </source>
</evidence>
<evidence type="ECO:0000259" key="10">
    <source>
        <dbReference type="Pfam" id="PF04290"/>
    </source>
</evidence>
<keyword evidence="7 9" id="KW-0472">Membrane</keyword>
<name>A0A1F6GL65_9PROT</name>
<evidence type="ECO:0000256" key="8">
    <source>
        <dbReference type="ARBA" id="ARBA00038436"/>
    </source>
</evidence>
<dbReference type="PANTHER" id="PTHR35011:SF4">
    <property type="entry name" value="SLL1102 PROTEIN"/>
    <property type="match status" value="1"/>
</dbReference>
<feature type="transmembrane region" description="Helical" evidence="9">
    <location>
        <begin position="52"/>
        <end position="69"/>
    </location>
</feature>
<dbReference type="PANTHER" id="PTHR35011">
    <property type="entry name" value="2,3-DIKETO-L-GULONATE TRAP TRANSPORTER SMALL PERMEASE PROTEIN YIAM"/>
    <property type="match status" value="1"/>
</dbReference>
<keyword evidence="4 9" id="KW-0997">Cell inner membrane</keyword>
<feature type="transmembrane region" description="Helical" evidence="9">
    <location>
        <begin position="21"/>
        <end position="40"/>
    </location>
</feature>
<feature type="transmembrane region" description="Helical" evidence="9">
    <location>
        <begin position="128"/>
        <end position="149"/>
    </location>
</feature>
<evidence type="ECO:0000256" key="4">
    <source>
        <dbReference type="ARBA" id="ARBA00022519"/>
    </source>
</evidence>
<accession>A0A1F6GL65</accession>
<evidence type="ECO:0000256" key="6">
    <source>
        <dbReference type="ARBA" id="ARBA00022989"/>
    </source>
</evidence>
<evidence type="ECO:0000256" key="1">
    <source>
        <dbReference type="ARBA" id="ARBA00004429"/>
    </source>
</evidence>
<reference evidence="11 12" key="1">
    <citation type="journal article" date="2016" name="Nat. Commun.">
        <title>Thousands of microbial genomes shed light on interconnected biogeochemical processes in an aquifer system.</title>
        <authorList>
            <person name="Anantharaman K."/>
            <person name="Brown C.T."/>
            <person name="Hug L.A."/>
            <person name="Sharon I."/>
            <person name="Castelle C.J."/>
            <person name="Probst A.J."/>
            <person name="Thomas B.C."/>
            <person name="Singh A."/>
            <person name="Wilkins M.J."/>
            <person name="Karaoz U."/>
            <person name="Brodie E.L."/>
            <person name="Williams K.H."/>
            <person name="Hubbard S.S."/>
            <person name="Banfield J.F."/>
        </authorList>
    </citation>
    <scope>NUCLEOTIDE SEQUENCE [LARGE SCALE GENOMIC DNA]</scope>
</reference>
<keyword evidence="3" id="KW-1003">Cell membrane</keyword>
<feature type="domain" description="Tripartite ATP-independent periplasmic transporters DctQ component" evidence="10">
    <location>
        <begin position="26"/>
        <end position="157"/>
    </location>
</feature>
<evidence type="ECO:0000256" key="9">
    <source>
        <dbReference type="RuleBase" id="RU369079"/>
    </source>
</evidence>
<dbReference type="GO" id="GO:0005886">
    <property type="term" value="C:plasma membrane"/>
    <property type="evidence" value="ECO:0007669"/>
    <property type="project" value="UniProtKB-SubCell"/>
</dbReference>
<sequence>MEAWASWIDRFTLRLGRINSWMILGMVVGTALVAVLRYFFNLGWVWMQDLMIYLHALFFLGAVSFGLLRGGHVRVDLWYHTASPKAQARVDLLGCLGLLVPFCLLILYQSFPYVTSSWAVLEGSSETGGLPGVFLLKSLLLLFPLTLLLQGLSQSVKALLVLREG</sequence>
<gene>
    <name evidence="11" type="ORF">A2557_13250</name>
</gene>
<comment type="caution">
    <text evidence="11">The sequence shown here is derived from an EMBL/GenBank/DDBJ whole genome shotgun (WGS) entry which is preliminary data.</text>
</comment>
<dbReference type="InterPro" id="IPR007387">
    <property type="entry name" value="TRAP_DctQ"/>
</dbReference>
<comment type="subunit">
    <text evidence="9">The complex comprises the extracytoplasmic solute receptor protein and the two transmembrane proteins.</text>
</comment>
<dbReference type="EMBL" id="MFNF01000066">
    <property type="protein sequence ID" value="OGG98865.1"/>
    <property type="molecule type" value="Genomic_DNA"/>
</dbReference>
<keyword evidence="2 9" id="KW-0813">Transport</keyword>
<keyword evidence="6 9" id="KW-1133">Transmembrane helix</keyword>
<dbReference type="Pfam" id="PF04290">
    <property type="entry name" value="DctQ"/>
    <property type="match status" value="1"/>
</dbReference>
<evidence type="ECO:0000256" key="5">
    <source>
        <dbReference type="ARBA" id="ARBA00022692"/>
    </source>
</evidence>
<comment type="subcellular location">
    <subcellularLocation>
        <location evidence="1 9">Cell inner membrane</location>
        <topology evidence="1 9">Multi-pass membrane protein</topology>
    </subcellularLocation>
</comment>
<organism evidence="11 12">
    <name type="scientific">Candidatus Lambdaproteobacteria bacterium RIFOXYD2_FULL_56_26</name>
    <dbReference type="NCBI Taxonomy" id="1817773"/>
    <lineage>
        <taxon>Bacteria</taxon>
        <taxon>Pseudomonadati</taxon>
        <taxon>Pseudomonadota</taxon>
        <taxon>Candidatus Lambdaproteobacteria</taxon>
    </lineage>
</organism>
<evidence type="ECO:0000313" key="11">
    <source>
        <dbReference type="EMBL" id="OGG98865.1"/>
    </source>
</evidence>
<dbReference type="InterPro" id="IPR055348">
    <property type="entry name" value="DctQ"/>
</dbReference>
<evidence type="ECO:0000256" key="7">
    <source>
        <dbReference type="ARBA" id="ARBA00023136"/>
    </source>
</evidence>
<proteinExistence type="inferred from homology"/>
<evidence type="ECO:0000313" key="12">
    <source>
        <dbReference type="Proteomes" id="UP000177583"/>
    </source>
</evidence>
<keyword evidence="5 9" id="KW-0812">Transmembrane</keyword>
<feature type="transmembrane region" description="Helical" evidence="9">
    <location>
        <begin position="90"/>
        <end position="108"/>
    </location>
</feature>
<dbReference type="GO" id="GO:0022857">
    <property type="term" value="F:transmembrane transporter activity"/>
    <property type="evidence" value="ECO:0007669"/>
    <property type="project" value="UniProtKB-UniRule"/>
</dbReference>
<evidence type="ECO:0000256" key="3">
    <source>
        <dbReference type="ARBA" id="ARBA00022475"/>
    </source>
</evidence>
<protein>
    <recommendedName>
        <fullName evidence="9">TRAP transporter small permease protein</fullName>
    </recommendedName>
</protein>
<dbReference type="Proteomes" id="UP000177583">
    <property type="component" value="Unassembled WGS sequence"/>
</dbReference>
<comment type="function">
    <text evidence="9">Part of the tripartite ATP-independent periplasmic (TRAP) transport system.</text>
</comment>